<dbReference type="InterPro" id="IPR036249">
    <property type="entry name" value="Thioredoxin-like_sf"/>
</dbReference>
<dbReference type="Gene3D" id="3.40.30.10">
    <property type="entry name" value="Glutaredoxin"/>
    <property type="match status" value="1"/>
</dbReference>
<feature type="domain" description="UBX" evidence="2">
    <location>
        <begin position="349"/>
        <end position="422"/>
    </location>
</feature>
<dbReference type="GeneID" id="34525315"/>
<dbReference type="Pfam" id="PF13899">
    <property type="entry name" value="Thioredoxin_7"/>
    <property type="match status" value="1"/>
</dbReference>
<evidence type="ECO:0000313" key="4">
    <source>
        <dbReference type="Proteomes" id="UP000006310"/>
    </source>
</evidence>
<dbReference type="SUPFAM" id="SSF52833">
    <property type="entry name" value="Thioredoxin-like"/>
    <property type="match status" value="1"/>
</dbReference>
<accession>J7R463</accession>
<name>J7R463_HUIN7</name>
<feature type="region of interest" description="Disordered" evidence="1">
    <location>
        <begin position="41"/>
        <end position="70"/>
    </location>
</feature>
<dbReference type="GO" id="GO:0043130">
    <property type="term" value="F:ubiquitin binding"/>
    <property type="evidence" value="ECO:0007669"/>
    <property type="project" value="EnsemblFungi"/>
</dbReference>
<dbReference type="Pfam" id="PF14555">
    <property type="entry name" value="UBA_4"/>
    <property type="match status" value="1"/>
</dbReference>
<dbReference type="SMART" id="SM00166">
    <property type="entry name" value="UBX"/>
    <property type="match status" value="1"/>
</dbReference>
<dbReference type="CDD" id="cd01767">
    <property type="entry name" value="UBX"/>
    <property type="match status" value="1"/>
</dbReference>
<dbReference type="GO" id="GO:0043161">
    <property type="term" value="P:proteasome-mediated ubiquitin-dependent protein catabolic process"/>
    <property type="evidence" value="ECO:0007669"/>
    <property type="project" value="EnsemblFungi"/>
</dbReference>
<feature type="region of interest" description="Disordered" evidence="1">
    <location>
        <begin position="321"/>
        <end position="354"/>
    </location>
</feature>
<feature type="compositionally biased region" description="Basic and acidic residues" evidence="1">
    <location>
        <begin position="48"/>
        <end position="62"/>
    </location>
</feature>
<dbReference type="PROSITE" id="PS50033">
    <property type="entry name" value="UBX"/>
    <property type="match status" value="1"/>
</dbReference>
<evidence type="ECO:0000259" key="2">
    <source>
        <dbReference type="PROSITE" id="PS50033"/>
    </source>
</evidence>
<dbReference type="eggNOG" id="KOG1364">
    <property type="taxonomic scope" value="Eukaryota"/>
</dbReference>
<dbReference type="STRING" id="1071383.J7R463"/>
<dbReference type="Gene3D" id="3.10.20.90">
    <property type="entry name" value="Phosphatidylinositol 3-kinase Catalytic Subunit, Chain A, domain 1"/>
    <property type="match status" value="1"/>
</dbReference>
<dbReference type="GO" id="GO:0005634">
    <property type="term" value="C:nucleus"/>
    <property type="evidence" value="ECO:0007669"/>
    <property type="project" value="TreeGrafter"/>
</dbReference>
<proteinExistence type="predicted"/>
<dbReference type="SUPFAM" id="SSF54236">
    <property type="entry name" value="Ubiquitin-like"/>
    <property type="match status" value="1"/>
</dbReference>
<dbReference type="HOGENOM" id="CLU_021255_2_1_1"/>
<reference evidence="4" key="2">
    <citation type="submission" date="2012-08" db="EMBL/GenBank/DDBJ databases">
        <title>Genome sequence of Kazachstania naganishii.</title>
        <authorList>
            <person name="Gordon J.L."/>
            <person name="Armisen D."/>
            <person name="Proux-Wera E."/>
            <person name="OhEigeartaigh S.S."/>
            <person name="Byrne K.P."/>
            <person name="Wolfe K.H."/>
        </authorList>
    </citation>
    <scope>NUCLEOTIDE SEQUENCE [LARGE SCALE GENOMIC DNA]</scope>
    <source>
        <strain evidence="4">ATCC MYA-139 / BCRC 22969 / CBS 8797 / CCRC 22969 / KCTC 17520 / NBRC 10181 / NCYC 3082</strain>
    </source>
</reference>
<dbReference type="SMART" id="SM00594">
    <property type="entry name" value="UAS"/>
    <property type="match status" value="1"/>
</dbReference>
<reference evidence="3 4" key="1">
    <citation type="journal article" date="2011" name="Proc. Natl. Acad. Sci. U.S.A.">
        <title>Evolutionary erosion of yeast sex chromosomes by mating-type switching accidents.</title>
        <authorList>
            <person name="Gordon J.L."/>
            <person name="Armisen D."/>
            <person name="Proux-Wera E."/>
            <person name="Oheigeartaigh S.S."/>
            <person name="Byrne K.P."/>
            <person name="Wolfe K.H."/>
        </authorList>
    </citation>
    <scope>NUCLEOTIDE SEQUENCE [LARGE SCALE GENOMIC DNA]</scope>
    <source>
        <strain evidence="4">ATCC MYA-139 / BCRC 22969 / CBS 8797 / CCRC 22969 / KCTC 17520 / NBRC 10181 / NCYC 3082</strain>
    </source>
</reference>
<dbReference type="CDD" id="cd02958">
    <property type="entry name" value="UAS"/>
    <property type="match status" value="1"/>
</dbReference>
<dbReference type="KEGG" id="kng:KNAG_0C05370"/>
<dbReference type="InterPro" id="IPR006577">
    <property type="entry name" value="UAS"/>
</dbReference>
<sequence length="442" mass="49635">MDEFKAVTACYDDAVVERYLELSGGDAERAIGLYFETQGQLGGVGEPSEEHLETPVEEEVRPPMEGTRGPLVDMSGPFGHVERVTGPLHDTSRPTGVFNQAAQEDAESMEDRDGDSSEYEYVEETVVDMGDDGPVREYTKMVRRPRQFTKEQRLARLFRPPFSIITTCGLEEARSIAQREGKWVMLNVQDNAIFQCQVVNRDLWSSPRLKALIRDKFVFLQYLVRSPQAEPYLNFYGVGDLEHDLPHVAILDPVTGERVKKWDNITPDPDRLVQELEQFLEQFSLDPAAVNPTVDHPVPKLDPATLTEEQQMELAIRESLGPAATSPSPVTEEPAVTSISPEAHEEPAPGPNTTRIQIRTGDGRRIVHRFNTDRDTVRTVYALVKHEWEDCRSVPFTLRGPQRNNLETLLDCTIGEAHLANSLPPTRTGVPVTNYVPTTYSL</sequence>
<protein>
    <recommendedName>
        <fullName evidence="2">UBX domain-containing protein</fullName>
    </recommendedName>
</protein>
<gene>
    <name evidence="3" type="primary">KNAG0C05370</name>
    <name evidence="3" type="ordered locus">KNAG_0C05370</name>
</gene>
<evidence type="ECO:0000313" key="3">
    <source>
        <dbReference type="EMBL" id="CCK69635.1"/>
    </source>
</evidence>
<dbReference type="Pfam" id="PF00789">
    <property type="entry name" value="UBX"/>
    <property type="match status" value="1"/>
</dbReference>
<dbReference type="RefSeq" id="XP_022463881.1">
    <property type="nucleotide sequence ID" value="XM_022607268.1"/>
</dbReference>
<dbReference type="Proteomes" id="UP000006310">
    <property type="component" value="Chromosome 3"/>
</dbReference>
<dbReference type="GO" id="GO:0051117">
    <property type="term" value="F:ATPase binding"/>
    <property type="evidence" value="ECO:0007669"/>
    <property type="project" value="EnsemblFungi"/>
</dbReference>
<dbReference type="Gene3D" id="1.10.8.10">
    <property type="entry name" value="DNA helicase RuvA subunit, C-terminal domain"/>
    <property type="match status" value="1"/>
</dbReference>
<dbReference type="InterPro" id="IPR050730">
    <property type="entry name" value="UBX_domain-protein"/>
</dbReference>
<keyword evidence="4" id="KW-1185">Reference proteome</keyword>
<dbReference type="InterPro" id="IPR001012">
    <property type="entry name" value="UBX_dom"/>
</dbReference>
<dbReference type="OrthoDB" id="270602at2759"/>
<dbReference type="PANTHER" id="PTHR23322">
    <property type="entry name" value="FAS-ASSOCIATED PROTEIN"/>
    <property type="match status" value="1"/>
</dbReference>
<organism evidence="3 4">
    <name type="scientific">Huiozyma naganishii (strain ATCC MYA-139 / BCRC 22969 / CBS 8797 / KCTC 17520 / NBRC 10181 / NCYC 3082 / Yp74L-3)</name>
    <name type="common">Yeast</name>
    <name type="synonym">Kazachstania naganishii</name>
    <dbReference type="NCBI Taxonomy" id="1071383"/>
    <lineage>
        <taxon>Eukaryota</taxon>
        <taxon>Fungi</taxon>
        <taxon>Dikarya</taxon>
        <taxon>Ascomycota</taxon>
        <taxon>Saccharomycotina</taxon>
        <taxon>Saccharomycetes</taxon>
        <taxon>Saccharomycetales</taxon>
        <taxon>Saccharomycetaceae</taxon>
        <taxon>Huiozyma</taxon>
    </lineage>
</organism>
<dbReference type="PANTHER" id="PTHR23322:SF6">
    <property type="entry name" value="UBX DOMAIN-CONTAINING PROTEIN 7"/>
    <property type="match status" value="1"/>
</dbReference>
<dbReference type="AlphaFoldDB" id="J7R463"/>
<dbReference type="InterPro" id="IPR029071">
    <property type="entry name" value="Ubiquitin-like_domsf"/>
</dbReference>
<dbReference type="OMA" id="PAIFDCQ"/>
<dbReference type="EMBL" id="HE978316">
    <property type="protein sequence ID" value="CCK69635.1"/>
    <property type="molecule type" value="Genomic_DNA"/>
</dbReference>
<evidence type="ECO:0000256" key="1">
    <source>
        <dbReference type="SAM" id="MobiDB-lite"/>
    </source>
</evidence>